<dbReference type="Gene3D" id="3.30.1490.20">
    <property type="entry name" value="ATP-grasp fold, A domain"/>
    <property type="match status" value="1"/>
</dbReference>
<dbReference type="SUPFAM" id="SSF56059">
    <property type="entry name" value="Glutathione synthetase ATP-binding domain-like"/>
    <property type="match status" value="1"/>
</dbReference>
<evidence type="ECO:0000313" key="12">
    <source>
        <dbReference type="Proteomes" id="UP000191200"/>
    </source>
</evidence>
<reference evidence="11 12" key="1">
    <citation type="submission" date="2016-09" db="EMBL/GenBank/DDBJ databases">
        <title>Vagococcus teuberi sp. nov., isolated from the Malian artisanal sour milk fene.</title>
        <authorList>
            <person name="Wullschleger S."/>
            <person name="Seifert C."/>
            <person name="Baumgartner S."/>
            <person name="Lacroix C."/>
            <person name="Bonfoh B."/>
            <person name="Stevens M.J."/>
            <person name="Meile L."/>
        </authorList>
    </citation>
    <scope>NUCLEOTIDE SEQUENCE [LARGE SCALE GENOMIC DNA]</scope>
    <source>
        <strain evidence="11 12">DSM 21459</strain>
    </source>
</reference>
<dbReference type="KEGG" id="vte:BHY08_06670"/>
<dbReference type="PANTHER" id="PTHR11609:SF5">
    <property type="entry name" value="PHOSPHORIBOSYLAMINOIMIDAZOLE CARBOXYLASE"/>
    <property type="match status" value="1"/>
</dbReference>
<dbReference type="AlphaFoldDB" id="A0A1J0A6J9"/>
<dbReference type="InterPro" id="IPR003135">
    <property type="entry name" value="ATP-grasp_carboxylate-amine"/>
</dbReference>
<comment type="cofactor">
    <cofactor evidence="1">
        <name>Mn(2+)</name>
        <dbReference type="ChEBI" id="CHEBI:29035"/>
    </cofactor>
</comment>
<evidence type="ECO:0000313" key="11">
    <source>
        <dbReference type="EMBL" id="APB31537.1"/>
    </source>
</evidence>
<dbReference type="Pfam" id="PF02222">
    <property type="entry name" value="ATP-grasp"/>
    <property type="match status" value="1"/>
</dbReference>
<dbReference type="STRING" id="519472.BHY08_06670"/>
<keyword evidence="4" id="KW-0658">Purine biosynthesis</keyword>
<keyword evidence="9" id="KW-1133">Transmembrane helix</keyword>
<dbReference type="SUPFAM" id="SSF52440">
    <property type="entry name" value="PreATP-grasp domain"/>
    <property type="match status" value="1"/>
</dbReference>
<keyword evidence="9" id="KW-0812">Transmembrane</keyword>
<evidence type="ECO:0000256" key="6">
    <source>
        <dbReference type="ARBA" id="ARBA00023211"/>
    </source>
</evidence>
<dbReference type="Pfam" id="PF22660">
    <property type="entry name" value="RS_preATP-grasp-like"/>
    <property type="match status" value="1"/>
</dbReference>
<dbReference type="Gene3D" id="3.40.50.20">
    <property type="match status" value="1"/>
</dbReference>
<dbReference type="InterPro" id="IPR054350">
    <property type="entry name" value="PurT/PurK_preATP-grasp"/>
</dbReference>
<proteinExistence type="predicted"/>
<evidence type="ECO:0000256" key="9">
    <source>
        <dbReference type="SAM" id="Phobius"/>
    </source>
</evidence>
<keyword evidence="3 8" id="KW-0547">Nucleotide-binding</keyword>
<dbReference type="OrthoDB" id="9804625at2"/>
<organism evidence="11 12">
    <name type="scientific">Vagococcus teuberi</name>
    <dbReference type="NCBI Taxonomy" id="519472"/>
    <lineage>
        <taxon>Bacteria</taxon>
        <taxon>Bacillati</taxon>
        <taxon>Bacillota</taxon>
        <taxon>Bacilli</taxon>
        <taxon>Lactobacillales</taxon>
        <taxon>Enterococcaceae</taxon>
        <taxon>Vagococcus</taxon>
    </lineage>
</organism>
<evidence type="ECO:0000256" key="8">
    <source>
        <dbReference type="PROSITE-ProRule" id="PRU00409"/>
    </source>
</evidence>
<dbReference type="GO" id="GO:0046872">
    <property type="term" value="F:metal ion binding"/>
    <property type="evidence" value="ECO:0007669"/>
    <property type="project" value="InterPro"/>
</dbReference>
<evidence type="ECO:0000256" key="7">
    <source>
        <dbReference type="ARBA" id="ARBA00025704"/>
    </source>
</evidence>
<evidence type="ECO:0000256" key="3">
    <source>
        <dbReference type="ARBA" id="ARBA00022741"/>
    </source>
</evidence>
<evidence type="ECO:0000256" key="5">
    <source>
        <dbReference type="ARBA" id="ARBA00022840"/>
    </source>
</evidence>
<comment type="pathway">
    <text evidence="7">Purine metabolism.</text>
</comment>
<dbReference type="Gene3D" id="3.30.470.20">
    <property type="entry name" value="ATP-grasp fold, B domain"/>
    <property type="match status" value="1"/>
</dbReference>
<dbReference type="GO" id="GO:0005829">
    <property type="term" value="C:cytosol"/>
    <property type="evidence" value="ECO:0007669"/>
    <property type="project" value="TreeGrafter"/>
</dbReference>
<dbReference type="InterPro" id="IPR011761">
    <property type="entry name" value="ATP-grasp"/>
</dbReference>
<sequence length="396" mass="45331">MLKVVKDLSEKILPGSTIGIIGGGVVSYQLVVSAKKMGYKVVVLSESKNCIAGKAADMHYISDINDAVYLLKLSEISDVVTVVTEKLDKETYRYLAEKTLFAQNMYSHSIIKNRYLQKQFLDAHSINITPYESAVVVSDIYDAAERIGYPCIIKQENRRHYNEDSSLVIHSAYEINKAVPLIQQGLCIVESYIEVESEWEVTLCVNDEGYYTIFPFMRMEKTNVNDLFYIQSFDEWDDLKKESTTQMELITKVIASELGVSGTVKVTFFLTKEGNLYVNNISIFPKEYDILTMTSCNLSIFDMHIKSICNFMIPPVTQLSPTYLLPIGEEKKEDIANLMDKKNKWQFYIYEGFRYENIYAFAQVYPTNLQESLQEIKYTGLISDSVNVQDGQSEKR</sequence>
<feature type="transmembrane region" description="Helical" evidence="9">
    <location>
        <begin position="12"/>
        <end position="31"/>
    </location>
</feature>
<gene>
    <name evidence="11" type="ORF">BHY08_06670</name>
</gene>
<comment type="cofactor">
    <cofactor evidence="2">
        <name>Mg(2+)</name>
        <dbReference type="ChEBI" id="CHEBI:18420"/>
    </cofactor>
</comment>
<evidence type="ECO:0000256" key="4">
    <source>
        <dbReference type="ARBA" id="ARBA00022755"/>
    </source>
</evidence>
<accession>A0A1J0A6J9</accession>
<evidence type="ECO:0000256" key="1">
    <source>
        <dbReference type="ARBA" id="ARBA00001936"/>
    </source>
</evidence>
<feature type="domain" description="ATP-grasp" evidence="10">
    <location>
        <begin position="118"/>
        <end position="309"/>
    </location>
</feature>
<dbReference type="GO" id="GO:0005524">
    <property type="term" value="F:ATP binding"/>
    <property type="evidence" value="ECO:0007669"/>
    <property type="project" value="UniProtKB-UniRule"/>
</dbReference>
<dbReference type="RefSeq" id="WP_071457129.1">
    <property type="nucleotide sequence ID" value="NZ_CP017267.1"/>
</dbReference>
<dbReference type="GO" id="GO:0006164">
    <property type="term" value="P:purine nucleotide biosynthetic process"/>
    <property type="evidence" value="ECO:0007669"/>
    <property type="project" value="UniProtKB-KW"/>
</dbReference>
<keyword evidence="9" id="KW-0472">Membrane</keyword>
<dbReference type="EMBL" id="CP017267">
    <property type="protein sequence ID" value="APB31537.1"/>
    <property type="molecule type" value="Genomic_DNA"/>
</dbReference>
<evidence type="ECO:0000256" key="2">
    <source>
        <dbReference type="ARBA" id="ARBA00001946"/>
    </source>
</evidence>
<dbReference type="InterPro" id="IPR013815">
    <property type="entry name" value="ATP_grasp_subdomain_1"/>
</dbReference>
<protein>
    <recommendedName>
        <fullName evidence="10">ATP-grasp domain-containing protein</fullName>
    </recommendedName>
</protein>
<dbReference type="InterPro" id="IPR016185">
    <property type="entry name" value="PreATP-grasp_dom_sf"/>
</dbReference>
<evidence type="ECO:0000259" key="10">
    <source>
        <dbReference type="PROSITE" id="PS50975"/>
    </source>
</evidence>
<keyword evidence="5 8" id="KW-0067">ATP-binding</keyword>
<dbReference type="Proteomes" id="UP000191200">
    <property type="component" value="Chromosome"/>
</dbReference>
<name>A0A1J0A6J9_9ENTE</name>
<dbReference type="PANTHER" id="PTHR11609">
    <property type="entry name" value="PURINE BIOSYNTHESIS PROTEIN 6/7, PUR6/7"/>
    <property type="match status" value="1"/>
</dbReference>
<dbReference type="PROSITE" id="PS50975">
    <property type="entry name" value="ATP_GRASP"/>
    <property type="match status" value="1"/>
</dbReference>
<keyword evidence="6" id="KW-0464">Manganese</keyword>
<keyword evidence="12" id="KW-1185">Reference proteome</keyword>